<dbReference type="Gene3D" id="3.30.40.10">
    <property type="entry name" value="Zinc/RING finger domain, C3HC4 (zinc finger)"/>
    <property type="match status" value="1"/>
</dbReference>
<dbReference type="Proteomes" id="UP001255856">
    <property type="component" value="Unassembled WGS sequence"/>
</dbReference>
<dbReference type="Pfam" id="PF23230">
    <property type="entry name" value="zf-C2H2_13"/>
    <property type="match status" value="1"/>
</dbReference>
<feature type="region of interest" description="Disordered" evidence="2">
    <location>
        <begin position="544"/>
        <end position="594"/>
    </location>
</feature>
<dbReference type="GO" id="GO:0072344">
    <property type="term" value="P:rescue of stalled ribosome"/>
    <property type="evidence" value="ECO:0007669"/>
    <property type="project" value="InterPro"/>
</dbReference>
<keyword evidence="1" id="KW-0863">Zinc-finger</keyword>
<dbReference type="InterPro" id="IPR001841">
    <property type="entry name" value="Znf_RING"/>
</dbReference>
<dbReference type="SMART" id="SM00355">
    <property type="entry name" value="ZnF_C2H2"/>
    <property type="match status" value="3"/>
</dbReference>
<dbReference type="InterPro" id="IPR056437">
    <property type="entry name" value="Znf-C2H2_ZNF598/HEL2"/>
</dbReference>
<feature type="domain" description="RING-type" evidence="3">
    <location>
        <begin position="5"/>
        <end position="46"/>
    </location>
</feature>
<keyword evidence="5" id="KW-1185">Reference proteome</keyword>
<dbReference type="GO" id="GO:0061630">
    <property type="term" value="F:ubiquitin protein ligase activity"/>
    <property type="evidence" value="ECO:0007669"/>
    <property type="project" value="InterPro"/>
</dbReference>
<reference evidence="4" key="1">
    <citation type="submission" date="2021-01" db="EMBL/GenBank/DDBJ databases">
        <authorList>
            <person name="Eckstrom K.M.E."/>
        </authorList>
    </citation>
    <scope>NUCLEOTIDE SEQUENCE</scope>
    <source>
        <strain evidence="4">UVCC 0001</strain>
    </source>
</reference>
<feature type="compositionally biased region" description="Low complexity" evidence="2">
    <location>
        <begin position="455"/>
        <end position="464"/>
    </location>
</feature>
<evidence type="ECO:0000313" key="4">
    <source>
        <dbReference type="EMBL" id="KAK2077779.1"/>
    </source>
</evidence>
<feature type="compositionally biased region" description="Basic and acidic residues" evidence="2">
    <location>
        <begin position="295"/>
        <end position="307"/>
    </location>
</feature>
<dbReference type="InterPro" id="IPR013087">
    <property type="entry name" value="Znf_C2H2_type"/>
</dbReference>
<sequence>MEDVCLVCAEPLVYTAFGPCGHKDACSKCILRLRTVLKDTRCVTCRQTCASVYVTRSMGSYTPTLTADQFAELPVRAKVEQKRVFQLAVAEAYFDDEHHFRQMKALCSFSHPALTDSNGRLIQCSSLQSLSSKIFVALGKRFCPLCLEGRKVFLGEQLLYSPRELEAHTRRGDAEGALAESGFRGHPECRFCERHFYGENELYTHMHTQHEQCFLCRRTDPSKHVYYRDYADLENHFAQEHFPCQQPSCLEQKFVVFNSLQELRQHTVREHGEMLSKADRRAAAVVPVDFSFRQREAGARGGRERGEASGAGPAPRPRGVTIGGGAGGTGARFGRRSGSVDDLAAAVQASLRTSEGAASEPEQPASLDREADFPAFGAPSVTAAVAAAAGPSARWVGAVGGAGAGAALGPDQFPSLAPVSRAARRRQQDAERALREEVSMAARLAARNSVRVLNPGAGRSASAGPGPGGRAVPGLPAASDSASASGAAFPSLPPAPQRAPPAAAARGKAAAQPSRAALQEQFREDEGWRLLSRDEQEAQLLAGLRASRMPRLPSSQSLPAREAQRGEGAGAQRDEGASSSAAAPASDKRAQRLRAAHKALTAKIRERVAPEDFESFRAESGAWIKGDISTADYAMAMVSLGLAELAPELAATCPDAERGKELVRAIGPAKKAHRRAQGNLGAARSPGDGAAGRAARARAGTGAGAGAGESRAGGGGRRGVPIVGVHVPIAGRGPEHAVNRAPERLQKGQGLQKVAGELLRRDQQKGAGCRLGQEPQGACAAGAVEEERAQPGGEGACHAGCLGSMIADRCYSSLLYTIGRKACELVQRGRSTL</sequence>
<dbReference type="InterPro" id="IPR013083">
    <property type="entry name" value="Znf_RING/FYVE/PHD"/>
</dbReference>
<feature type="compositionally biased region" description="Low complexity" evidence="2">
    <location>
        <begin position="472"/>
        <end position="490"/>
    </location>
</feature>
<feature type="compositionally biased region" description="Low complexity" evidence="2">
    <location>
        <begin position="681"/>
        <end position="700"/>
    </location>
</feature>
<dbReference type="AlphaFoldDB" id="A0AAD9IG27"/>
<dbReference type="GO" id="GO:0016567">
    <property type="term" value="P:protein ubiquitination"/>
    <property type="evidence" value="ECO:0007669"/>
    <property type="project" value="TreeGrafter"/>
</dbReference>
<evidence type="ECO:0000313" key="5">
    <source>
        <dbReference type="Proteomes" id="UP001255856"/>
    </source>
</evidence>
<gene>
    <name evidence="4" type="ORF">QBZ16_004627</name>
</gene>
<dbReference type="GO" id="GO:0043022">
    <property type="term" value="F:ribosome binding"/>
    <property type="evidence" value="ECO:0007669"/>
    <property type="project" value="TreeGrafter"/>
</dbReference>
<feature type="compositionally biased region" description="Low complexity" evidence="2">
    <location>
        <begin position="500"/>
        <end position="517"/>
    </location>
</feature>
<dbReference type="Pfam" id="PF23202">
    <property type="entry name" value="PAH_ZNF598"/>
    <property type="match status" value="1"/>
</dbReference>
<feature type="compositionally biased region" description="Gly residues" evidence="2">
    <location>
        <begin position="321"/>
        <end position="331"/>
    </location>
</feature>
<dbReference type="EMBL" id="JASFZW010000006">
    <property type="protein sequence ID" value="KAK2077779.1"/>
    <property type="molecule type" value="Genomic_DNA"/>
</dbReference>
<protein>
    <recommendedName>
        <fullName evidence="3">RING-type domain-containing protein</fullName>
    </recommendedName>
</protein>
<organism evidence="4 5">
    <name type="scientific">Prototheca wickerhamii</name>
    <dbReference type="NCBI Taxonomy" id="3111"/>
    <lineage>
        <taxon>Eukaryota</taxon>
        <taxon>Viridiplantae</taxon>
        <taxon>Chlorophyta</taxon>
        <taxon>core chlorophytes</taxon>
        <taxon>Trebouxiophyceae</taxon>
        <taxon>Chlorellales</taxon>
        <taxon>Chlorellaceae</taxon>
        <taxon>Prototheca</taxon>
    </lineage>
</organism>
<dbReference type="PANTHER" id="PTHR22938">
    <property type="entry name" value="ZINC FINGER PROTEIN 598"/>
    <property type="match status" value="1"/>
</dbReference>
<dbReference type="InterPro" id="IPR044288">
    <property type="entry name" value="ZNF598/HEL2"/>
</dbReference>
<dbReference type="PROSITE" id="PS00028">
    <property type="entry name" value="ZINC_FINGER_C2H2_1"/>
    <property type="match status" value="1"/>
</dbReference>
<keyword evidence="1" id="KW-0862">Zinc</keyword>
<evidence type="ECO:0000259" key="3">
    <source>
        <dbReference type="PROSITE" id="PS50089"/>
    </source>
</evidence>
<dbReference type="PANTHER" id="PTHR22938:SF0">
    <property type="entry name" value="E3 UBIQUITIN-PROTEIN LIGASE ZNF598"/>
    <property type="match status" value="1"/>
</dbReference>
<dbReference type="InterPro" id="IPR057634">
    <property type="entry name" value="PAH_ZNF598/HEL2"/>
</dbReference>
<dbReference type="PROSITE" id="PS50089">
    <property type="entry name" value="ZF_RING_2"/>
    <property type="match status" value="1"/>
</dbReference>
<comment type="caution">
    <text evidence="4">The sequence shown here is derived from an EMBL/GenBank/DDBJ whole genome shotgun (WGS) entry which is preliminary data.</text>
</comment>
<feature type="region of interest" description="Disordered" evidence="2">
    <location>
        <begin position="454"/>
        <end position="521"/>
    </location>
</feature>
<evidence type="ECO:0000256" key="1">
    <source>
        <dbReference type="PROSITE-ProRule" id="PRU00175"/>
    </source>
</evidence>
<dbReference type="GO" id="GO:0008270">
    <property type="term" value="F:zinc ion binding"/>
    <property type="evidence" value="ECO:0007669"/>
    <property type="project" value="UniProtKB-KW"/>
</dbReference>
<feature type="compositionally biased region" description="Gly residues" evidence="2">
    <location>
        <begin position="701"/>
        <end position="718"/>
    </location>
</feature>
<keyword evidence="1" id="KW-0479">Metal-binding</keyword>
<name>A0AAD9IG27_PROWI</name>
<dbReference type="Pfam" id="PF13920">
    <property type="entry name" value="zf-C3HC4_3"/>
    <property type="match status" value="1"/>
</dbReference>
<feature type="region of interest" description="Disordered" evidence="2">
    <location>
        <begin position="670"/>
        <end position="718"/>
    </location>
</feature>
<proteinExistence type="predicted"/>
<evidence type="ECO:0000256" key="2">
    <source>
        <dbReference type="SAM" id="MobiDB-lite"/>
    </source>
</evidence>
<feature type="region of interest" description="Disordered" evidence="2">
    <location>
        <begin position="295"/>
        <end position="339"/>
    </location>
</feature>
<feature type="compositionally biased region" description="Low complexity" evidence="2">
    <location>
        <begin position="308"/>
        <end position="320"/>
    </location>
</feature>
<accession>A0AAD9IG27</accession>